<name>A0AAF0F7V7_9BASI</name>
<dbReference type="SUPFAM" id="SSF53178">
    <property type="entry name" value="Peptidyl-tRNA hydrolase-like"/>
    <property type="match status" value="1"/>
</dbReference>
<dbReference type="PANTHER" id="PTHR17224">
    <property type="entry name" value="PEPTIDYL-TRNA HYDROLASE"/>
    <property type="match status" value="1"/>
</dbReference>
<evidence type="ECO:0000256" key="1">
    <source>
        <dbReference type="ARBA" id="ARBA00013260"/>
    </source>
</evidence>
<dbReference type="Gene3D" id="3.40.50.1470">
    <property type="entry name" value="Peptidyl-tRNA hydrolase"/>
    <property type="match status" value="1"/>
</dbReference>
<sequence>MSVAPRPVVERTVLLVGLGNYTHPTTRHSIGQYVLGPLLNRAVAHDRTIRAELARAPMRGTTYALPSPVEPTDFTFVRSAKGWIASATVLIDSMPPKGSAKRKAEVKYPIIHANVLFYIPKYLMNQNGLGVAAACAAYQEVKFPQDVLLLHDELSRSFGKVSFKKQGSAGGHNGVRSVLSVCCRQDKTMDLARLRVGIDRPVDNTDVSRYVLSEMPANWLAACKTSNHTTGEAVHTDVPPILENVWKSTMQWIVDPLIP</sequence>
<dbReference type="InterPro" id="IPR036416">
    <property type="entry name" value="Pept_tRNA_hydro_sf"/>
</dbReference>
<evidence type="ECO:0000256" key="3">
    <source>
        <dbReference type="ARBA" id="ARBA00022801"/>
    </source>
</evidence>
<keyword evidence="4" id="KW-0694">RNA-binding</keyword>
<evidence type="ECO:0000256" key="5">
    <source>
        <dbReference type="ARBA" id="ARBA00038063"/>
    </source>
</evidence>
<evidence type="ECO:0000313" key="6">
    <source>
        <dbReference type="EMBL" id="WFD42242.1"/>
    </source>
</evidence>
<organism evidence="6 7">
    <name type="scientific">Malassezia psittaci</name>
    <dbReference type="NCBI Taxonomy" id="1821823"/>
    <lineage>
        <taxon>Eukaryota</taxon>
        <taxon>Fungi</taxon>
        <taxon>Dikarya</taxon>
        <taxon>Basidiomycota</taxon>
        <taxon>Ustilaginomycotina</taxon>
        <taxon>Malasseziomycetes</taxon>
        <taxon>Malasseziales</taxon>
        <taxon>Malasseziaceae</taxon>
        <taxon>Malassezia</taxon>
    </lineage>
</organism>
<dbReference type="PANTHER" id="PTHR17224:SF1">
    <property type="entry name" value="PEPTIDYL-TRNA HYDROLASE"/>
    <property type="match status" value="1"/>
</dbReference>
<accession>A0AAF0F7V7</accession>
<dbReference type="GO" id="GO:0000049">
    <property type="term" value="F:tRNA binding"/>
    <property type="evidence" value="ECO:0007669"/>
    <property type="project" value="UniProtKB-KW"/>
</dbReference>
<dbReference type="Pfam" id="PF01195">
    <property type="entry name" value="Pept_tRNA_hydro"/>
    <property type="match status" value="1"/>
</dbReference>
<dbReference type="GO" id="GO:0004045">
    <property type="term" value="F:peptidyl-tRNA hydrolase activity"/>
    <property type="evidence" value="ECO:0007669"/>
    <property type="project" value="UniProtKB-EC"/>
</dbReference>
<evidence type="ECO:0000313" key="7">
    <source>
        <dbReference type="Proteomes" id="UP001214628"/>
    </source>
</evidence>
<dbReference type="PROSITE" id="PS01196">
    <property type="entry name" value="PEPT_TRNA_HYDROL_2"/>
    <property type="match status" value="1"/>
</dbReference>
<evidence type="ECO:0000256" key="4">
    <source>
        <dbReference type="ARBA" id="ARBA00022884"/>
    </source>
</evidence>
<evidence type="ECO:0000256" key="2">
    <source>
        <dbReference type="ARBA" id="ARBA00022555"/>
    </source>
</evidence>
<comment type="similarity">
    <text evidence="5">Belongs to the PTH family.</text>
</comment>
<keyword evidence="3" id="KW-0378">Hydrolase</keyword>
<dbReference type="AlphaFoldDB" id="A0AAF0F7V7"/>
<protein>
    <recommendedName>
        <fullName evidence="1">peptidyl-tRNA hydrolase</fullName>
        <ecNumber evidence="1">3.1.1.29</ecNumber>
    </recommendedName>
</protein>
<dbReference type="InterPro" id="IPR001328">
    <property type="entry name" value="Pept_tRNA_hydro"/>
</dbReference>
<reference evidence="6" key="1">
    <citation type="submission" date="2023-02" db="EMBL/GenBank/DDBJ databases">
        <title>Mating type loci evolution in Malassezia.</title>
        <authorList>
            <person name="Coelho M.A."/>
        </authorList>
    </citation>
    <scope>NUCLEOTIDE SEQUENCE</scope>
    <source>
        <strain evidence="6">CBS 14136</strain>
    </source>
</reference>
<keyword evidence="2" id="KW-0820">tRNA-binding</keyword>
<proteinExistence type="inferred from homology"/>
<dbReference type="Proteomes" id="UP001214628">
    <property type="component" value="Chromosome 1"/>
</dbReference>
<dbReference type="EMBL" id="CP118375">
    <property type="protein sequence ID" value="WFD42242.1"/>
    <property type="molecule type" value="Genomic_DNA"/>
</dbReference>
<dbReference type="InterPro" id="IPR018171">
    <property type="entry name" value="Pept_tRNA_hydro_CS"/>
</dbReference>
<gene>
    <name evidence="6" type="ORF">MPSI1_000883</name>
</gene>
<keyword evidence="7" id="KW-1185">Reference proteome</keyword>
<dbReference type="EC" id="3.1.1.29" evidence="1"/>